<proteinExistence type="predicted"/>
<dbReference type="STRING" id="1480694.DC28_01410"/>
<gene>
    <name evidence="1" type="ORF">DC28_01410</name>
</gene>
<sequence length="183" mass="20977">MNELHRELLDEEKILWNTIVKRTQVAMNLSDDETRKVEEHSLLRMFGLLPSFAGCPNPEGTGFLNVLTYLGERKAGRDLFLHGPEHDRDITSRLQPFRNIMIQGDQDVVEKGLALASLVMLKDYQEDLQTDREQNKYNPLAAGAWNFEEIQKKLTATVRRVTSRRLDAVFALGMVTMAFWNVG</sequence>
<accession>A0A098R577</accession>
<dbReference type="EMBL" id="JNUP01000003">
    <property type="protein sequence ID" value="KGE73887.1"/>
    <property type="molecule type" value="Genomic_DNA"/>
</dbReference>
<organism evidence="1 2">
    <name type="scientific">Spirochaeta lutea</name>
    <dbReference type="NCBI Taxonomy" id="1480694"/>
    <lineage>
        <taxon>Bacteria</taxon>
        <taxon>Pseudomonadati</taxon>
        <taxon>Spirochaetota</taxon>
        <taxon>Spirochaetia</taxon>
        <taxon>Spirochaetales</taxon>
        <taxon>Spirochaetaceae</taxon>
        <taxon>Spirochaeta</taxon>
    </lineage>
</organism>
<protein>
    <submittedName>
        <fullName evidence="1">Uncharacterized protein</fullName>
    </submittedName>
</protein>
<dbReference type="Proteomes" id="UP000029692">
    <property type="component" value="Unassembled WGS sequence"/>
</dbReference>
<evidence type="ECO:0000313" key="2">
    <source>
        <dbReference type="Proteomes" id="UP000029692"/>
    </source>
</evidence>
<comment type="caution">
    <text evidence="1">The sequence shown here is derived from an EMBL/GenBank/DDBJ whole genome shotgun (WGS) entry which is preliminary data.</text>
</comment>
<dbReference type="OrthoDB" id="370204at2"/>
<dbReference type="RefSeq" id="WP_037544944.1">
    <property type="nucleotide sequence ID" value="NZ_JNUP01000003.1"/>
</dbReference>
<name>A0A098R577_9SPIO</name>
<reference evidence="1 2" key="1">
    <citation type="submission" date="2014-05" db="EMBL/GenBank/DDBJ databases">
        <title>De novo Genome Sequence of Spirocheata sp.</title>
        <authorList>
            <person name="Shivani Y."/>
            <person name="Subhash Y."/>
            <person name="Tushar L."/>
            <person name="Sasikala C."/>
            <person name="Ramana C.V."/>
        </authorList>
    </citation>
    <scope>NUCLEOTIDE SEQUENCE [LARGE SCALE GENOMIC DNA]</scope>
    <source>
        <strain evidence="1 2">JC230</strain>
    </source>
</reference>
<evidence type="ECO:0000313" key="1">
    <source>
        <dbReference type="EMBL" id="KGE73887.1"/>
    </source>
</evidence>
<dbReference type="eggNOG" id="ENOG502ZDEW">
    <property type="taxonomic scope" value="Bacteria"/>
</dbReference>
<keyword evidence="2" id="KW-1185">Reference proteome</keyword>
<dbReference type="AlphaFoldDB" id="A0A098R577"/>